<reference evidence="3" key="2">
    <citation type="journal article" date="2021" name="Genome Biol. Evol.">
        <title>Developing a high-quality reference genome for a parasitic bivalve with doubly uniparental inheritance (Bivalvia: Unionida).</title>
        <authorList>
            <person name="Smith C.H."/>
        </authorList>
    </citation>
    <scope>NUCLEOTIDE SEQUENCE</scope>
    <source>
        <strain evidence="3">CHS0354</strain>
        <tissue evidence="3">Mantle</tissue>
    </source>
</reference>
<evidence type="ECO:0008006" key="5">
    <source>
        <dbReference type="Google" id="ProtNLM"/>
    </source>
</evidence>
<keyword evidence="2" id="KW-0677">Repeat</keyword>
<dbReference type="SMART" id="SM00612">
    <property type="entry name" value="Kelch"/>
    <property type="match status" value="4"/>
</dbReference>
<evidence type="ECO:0000256" key="2">
    <source>
        <dbReference type="ARBA" id="ARBA00022737"/>
    </source>
</evidence>
<keyword evidence="1" id="KW-0880">Kelch repeat</keyword>
<comment type="caution">
    <text evidence="3">The sequence shown here is derived from an EMBL/GenBank/DDBJ whole genome shotgun (WGS) entry which is preliminary data.</text>
</comment>
<evidence type="ECO:0000313" key="3">
    <source>
        <dbReference type="EMBL" id="KAK3608411.1"/>
    </source>
</evidence>
<evidence type="ECO:0000313" key="4">
    <source>
        <dbReference type="Proteomes" id="UP001195483"/>
    </source>
</evidence>
<dbReference type="InterPro" id="IPR015915">
    <property type="entry name" value="Kelch-typ_b-propeller"/>
</dbReference>
<sequence length="422" mass="48445">MFQDKEMARNSQDVWCLKNDNPVLKERIYIQNLPEGERRKLAKFLSDGCPADLKLNEDNFHSFLHLCLLRTFSTDKKLFQHCMNFYSDIGESKRLYSLQGCEECKHMLKKNGSKMICPDANICKNSKSVQYGVLFVRNDATKKQTVIIVELSCTLIIHKQCVKKVNKFGRGFSVCSQIRNESPYIFISGGRGRSSRKLLEYDVIENKWRKCPKLCYERSNHSMVSVDENIYLIGGDKLSLIEKYNPRTKMYSTIGHLEDNVSNPLVVQYQKCLYIFGGRASDGRDVPCVRCLNTITNVTEHLPDLPLSFSGGQAVLLNTKVYMATPGGNLIWFDPKSGLSKLCSCMTPSRELFFIFERDSRLYLLGGMDKTENKYLKTLDRYCPEQDCWKMESELKPILPIVASCILQYPHKCPVLPFTKSI</sequence>
<dbReference type="SUPFAM" id="SSF117281">
    <property type="entry name" value="Kelch motif"/>
    <property type="match status" value="1"/>
</dbReference>
<reference evidence="3" key="1">
    <citation type="journal article" date="2021" name="Genome Biol. Evol.">
        <title>A High-Quality Reference Genome for a Parasitic Bivalve with Doubly Uniparental Inheritance (Bivalvia: Unionida).</title>
        <authorList>
            <person name="Smith C.H."/>
        </authorList>
    </citation>
    <scope>NUCLEOTIDE SEQUENCE</scope>
    <source>
        <strain evidence="3">CHS0354</strain>
    </source>
</reference>
<name>A0AAE0TDT5_9BIVA</name>
<accession>A0AAE0TDT5</accession>
<evidence type="ECO:0000256" key="1">
    <source>
        <dbReference type="ARBA" id="ARBA00022441"/>
    </source>
</evidence>
<dbReference type="AlphaFoldDB" id="A0AAE0TDT5"/>
<dbReference type="EMBL" id="JAEAOA010002070">
    <property type="protein sequence ID" value="KAK3608411.1"/>
    <property type="molecule type" value="Genomic_DNA"/>
</dbReference>
<keyword evidence="4" id="KW-1185">Reference proteome</keyword>
<gene>
    <name evidence="3" type="ORF">CHS0354_035413</name>
</gene>
<organism evidence="3 4">
    <name type="scientific">Potamilus streckersoni</name>
    <dbReference type="NCBI Taxonomy" id="2493646"/>
    <lineage>
        <taxon>Eukaryota</taxon>
        <taxon>Metazoa</taxon>
        <taxon>Spiralia</taxon>
        <taxon>Lophotrochozoa</taxon>
        <taxon>Mollusca</taxon>
        <taxon>Bivalvia</taxon>
        <taxon>Autobranchia</taxon>
        <taxon>Heteroconchia</taxon>
        <taxon>Palaeoheterodonta</taxon>
        <taxon>Unionida</taxon>
        <taxon>Unionoidea</taxon>
        <taxon>Unionidae</taxon>
        <taxon>Ambleminae</taxon>
        <taxon>Lampsilini</taxon>
        <taxon>Potamilus</taxon>
    </lineage>
</organism>
<proteinExistence type="predicted"/>
<reference evidence="3" key="3">
    <citation type="submission" date="2023-05" db="EMBL/GenBank/DDBJ databases">
        <authorList>
            <person name="Smith C.H."/>
        </authorList>
    </citation>
    <scope>NUCLEOTIDE SEQUENCE</scope>
    <source>
        <strain evidence="3">CHS0354</strain>
        <tissue evidence="3">Mantle</tissue>
    </source>
</reference>
<dbReference type="Gene3D" id="2.120.10.80">
    <property type="entry name" value="Kelch-type beta propeller"/>
    <property type="match status" value="1"/>
</dbReference>
<dbReference type="Proteomes" id="UP001195483">
    <property type="component" value="Unassembled WGS sequence"/>
</dbReference>
<dbReference type="InterPro" id="IPR006652">
    <property type="entry name" value="Kelch_1"/>
</dbReference>
<dbReference type="PANTHER" id="PTHR45632:SF3">
    <property type="entry name" value="KELCH-LIKE PROTEIN 32"/>
    <property type="match status" value="1"/>
</dbReference>
<dbReference type="Pfam" id="PF01344">
    <property type="entry name" value="Kelch_1"/>
    <property type="match status" value="1"/>
</dbReference>
<protein>
    <recommendedName>
        <fullName evidence="5">Kelch domain-containing protein</fullName>
    </recommendedName>
</protein>
<dbReference type="PANTHER" id="PTHR45632">
    <property type="entry name" value="LD33804P"/>
    <property type="match status" value="1"/>
</dbReference>